<evidence type="ECO:0000313" key="1">
    <source>
        <dbReference type="EMBL" id="EGT35765.1"/>
    </source>
</evidence>
<reference evidence="2" key="1">
    <citation type="submission" date="2011-07" db="EMBL/GenBank/DDBJ databases">
        <authorList>
            <consortium name="Caenorhabditis brenneri Sequencing and Analysis Consortium"/>
            <person name="Wilson R.K."/>
        </authorList>
    </citation>
    <scope>NUCLEOTIDE SEQUENCE [LARGE SCALE GENOMIC DNA]</scope>
    <source>
        <strain evidence="2">PB2801</strain>
    </source>
</reference>
<dbReference type="HOGENOM" id="CLU_1688277_0_0_1"/>
<keyword evidence="2" id="KW-1185">Reference proteome</keyword>
<dbReference type="AlphaFoldDB" id="G0NQJ2"/>
<gene>
    <name evidence="1" type="ORF">CAEBREN_22512</name>
</gene>
<dbReference type="EMBL" id="GL379926">
    <property type="protein sequence ID" value="EGT35765.1"/>
    <property type="molecule type" value="Genomic_DNA"/>
</dbReference>
<name>G0NQJ2_CAEBE</name>
<proteinExistence type="predicted"/>
<evidence type="ECO:0000313" key="2">
    <source>
        <dbReference type="Proteomes" id="UP000008068"/>
    </source>
</evidence>
<protein>
    <submittedName>
        <fullName evidence="1">Uncharacterized protein</fullName>
    </submittedName>
</protein>
<accession>G0NQJ2</accession>
<dbReference type="InParanoid" id="G0NQJ2"/>
<dbReference type="Proteomes" id="UP000008068">
    <property type="component" value="Unassembled WGS sequence"/>
</dbReference>
<sequence>MQAVQNVERLCIFMPFISQAQKDIKSYKKAKHVPIRIHQAPFIIQYEKQRETILAALCALNSIGSSANLKARHPEFSKINEGLLEEIDQFIENVVGCNEWRLKFIDSDVRAKFFFAHKTIHVMEMGPLQMEKLYKEYEAQMPELIAHIELLQYYLI</sequence>
<organism evidence="2">
    <name type="scientific">Caenorhabditis brenneri</name>
    <name type="common">Nematode worm</name>
    <dbReference type="NCBI Taxonomy" id="135651"/>
    <lineage>
        <taxon>Eukaryota</taxon>
        <taxon>Metazoa</taxon>
        <taxon>Ecdysozoa</taxon>
        <taxon>Nematoda</taxon>
        <taxon>Chromadorea</taxon>
        <taxon>Rhabditida</taxon>
        <taxon>Rhabditina</taxon>
        <taxon>Rhabditomorpha</taxon>
        <taxon>Rhabditoidea</taxon>
        <taxon>Rhabditidae</taxon>
        <taxon>Peloderinae</taxon>
        <taxon>Caenorhabditis</taxon>
    </lineage>
</organism>